<keyword evidence="3" id="KW-0173">Coenzyme A biosynthesis</keyword>
<dbReference type="Pfam" id="PF03630">
    <property type="entry name" value="Fumble"/>
    <property type="match status" value="1"/>
</dbReference>
<evidence type="ECO:0008006" key="6">
    <source>
        <dbReference type="Google" id="ProtNLM"/>
    </source>
</evidence>
<dbReference type="PANTHER" id="PTHR12280">
    <property type="entry name" value="PANTOTHENATE KINASE"/>
    <property type="match status" value="1"/>
</dbReference>
<dbReference type="InterPro" id="IPR004567">
    <property type="entry name" value="Type_II_PanK"/>
</dbReference>
<dbReference type="Gene3D" id="3.30.420.40">
    <property type="match status" value="1"/>
</dbReference>
<comment type="caution">
    <text evidence="4">The sequence shown here is derived from an EMBL/GenBank/DDBJ whole genome shotgun (WGS) entry which is preliminary data.</text>
</comment>
<dbReference type="OMA" id="GEKHERV"/>
<dbReference type="CDD" id="cd24086">
    <property type="entry name" value="ASKHA_NBD_PanK-II_euk"/>
    <property type="match status" value="1"/>
</dbReference>
<dbReference type="GO" id="GO:0005634">
    <property type="term" value="C:nucleus"/>
    <property type="evidence" value="ECO:0007669"/>
    <property type="project" value="TreeGrafter"/>
</dbReference>
<evidence type="ECO:0000313" key="5">
    <source>
        <dbReference type="Proteomes" id="UP000654075"/>
    </source>
</evidence>
<dbReference type="Proteomes" id="UP000654075">
    <property type="component" value="Unassembled WGS sequence"/>
</dbReference>
<evidence type="ECO:0000256" key="2">
    <source>
        <dbReference type="ARBA" id="ARBA00022840"/>
    </source>
</evidence>
<dbReference type="OrthoDB" id="498611at2759"/>
<dbReference type="GO" id="GO:0015937">
    <property type="term" value="P:coenzyme A biosynthetic process"/>
    <property type="evidence" value="ECO:0007669"/>
    <property type="project" value="UniProtKB-KW"/>
</dbReference>
<dbReference type="GO" id="GO:0005524">
    <property type="term" value="F:ATP binding"/>
    <property type="evidence" value="ECO:0007669"/>
    <property type="project" value="UniProtKB-KW"/>
</dbReference>
<dbReference type="SUPFAM" id="SSF53067">
    <property type="entry name" value="Actin-like ATPase domain"/>
    <property type="match status" value="1"/>
</dbReference>
<evidence type="ECO:0000313" key="4">
    <source>
        <dbReference type="EMBL" id="CAE8641667.1"/>
    </source>
</evidence>
<sequence length="499" mass="51912">MGQLQAAPKIFEAPDQRYDACDIEALQRIAAQRGLTLSSERAMLAAMLRAYDAGLQAAAASKASCRPSVSGGRGSKPTCHSDAEVLQQMLDAPGLKAMDIGGTLVKMALALPLELASEEPRFPATFGATGRTRSELEFPFELCGVQYLICFASGATSQIAHAISGLQGCQGLPSGPPRATGALLQTLSDESPVCSSVASTADTLSVLEALEDGGMKLSSRCSSSVELASLGRCEAPSPKIFTAGGGAHKFAQLFREALQVDLVPVKELSAVVDGLLFLMDVGPSASGLVYEVAEDGSHVSAEWPEPLFPFLVVNIGSGVSILRVNSAAEGDYVRVGGTACGGGTFLGLAQALTSASTFEEALALAEGGDASRCDLLVRDIYGDEGSVSLGLRGGMTASNCGLLCEEGRGFCEKDVARALLQMVTQQSALLSAALARQSGCLDRVFFAGGFMTEGNHLARRAIAANFRSLGGRVYFLRHCDFLGALGSLRSCIKDMGMIV</sequence>
<dbReference type="PANTHER" id="PTHR12280:SF20">
    <property type="entry name" value="4'-PHOSPHOPANTETHEINE PHOSPHATASE"/>
    <property type="match status" value="1"/>
</dbReference>
<keyword evidence="5" id="KW-1185">Reference proteome</keyword>
<evidence type="ECO:0000256" key="3">
    <source>
        <dbReference type="ARBA" id="ARBA00022993"/>
    </source>
</evidence>
<dbReference type="GO" id="GO:0004594">
    <property type="term" value="F:pantothenate kinase activity"/>
    <property type="evidence" value="ECO:0007669"/>
    <property type="project" value="TreeGrafter"/>
</dbReference>
<accession>A0A813HU41</accession>
<dbReference type="AlphaFoldDB" id="A0A813HU41"/>
<evidence type="ECO:0000256" key="1">
    <source>
        <dbReference type="ARBA" id="ARBA00022741"/>
    </source>
</evidence>
<dbReference type="InterPro" id="IPR043129">
    <property type="entry name" value="ATPase_NBD"/>
</dbReference>
<name>A0A813HU41_POLGL</name>
<reference evidence="4" key="1">
    <citation type="submission" date="2021-02" db="EMBL/GenBank/DDBJ databases">
        <authorList>
            <person name="Dougan E. K."/>
            <person name="Rhodes N."/>
            <person name="Thang M."/>
            <person name="Chan C."/>
        </authorList>
    </citation>
    <scope>NUCLEOTIDE SEQUENCE</scope>
</reference>
<proteinExistence type="predicted"/>
<keyword evidence="1" id="KW-0547">Nucleotide-binding</keyword>
<dbReference type="GO" id="GO:0005829">
    <property type="term" value="C:cytosol"/>
    <property type="evidence" value="ECO:0007669"/>
    <property type="project" value="TreeGrafter"/>
</dbReference>
<organism evidence="4 5">
    <name type="scientific">Polarella glacialis</name>
    <name type="common">Dinoflagellate</name>
    <dbReference type="NCBI Taxonomy" id="89957"/>
    <lineage>
        <taxon>Eukaryota</taxon>
        <taxon>Sar</taxon>
        <taxon>Alveolata</taxon>
        <taxon>Dinophyceae</taxon>
        <taxon>Suessiales</taxon>
        <taxon>Suessiaceae</taxon>
        <taxon>Polarella</taxon>
    </lineage>
</organism>
<dbReference type="Gene3D" id="3.30.420.510">
    <property type="match status" value="1"/>
</dbReference>
<protein>
    <recommendedName>
        <fullName evidence="6">Pantothenate kinase</fullName>
    </recommendedName>
</protein>
<dbReference type="EMBL" id="CAJNNV010032965">
    <property type="protein sequence ID" value="CAE8641667.1"/>
    <property type="molecule type" value="Genomic_DNA"/>
</dbReference>
<keyword evidence="2" id="KW-0067">ATP-binding</keyword>
<gene>
    <name evidence="4" type="ORF">PGLA1383_LOCUS56283</name>
</gene>